<dbReference type="RefSeq" id="WP_157336555.1">
    <property type="nucleotide sequence ID" value="NZ_JANADL010000013.1"/>
</dbReference>
<comment type="caution">
    <text evidence="1">The sequence shown here is derived from an EMBL/GenBank/DDBJ whole genome shotgun (WGS) entry which is preliminary data.</text>
</comment>
<dbReference type="OrthoDB" id="8247678at2"/>
<dbReference type="Pfam" id="PF07369">
    <property type="entry name" value="DUF1488"/>
    <property type="match status" value="1"/>
</dbReference>
<sequence length="92" mass="10365">MTLTTGRYIGHEQDRGIVQFSMQDGAKEIACAISTSAMDDLERGPRARPDEREAQFMRLRERIEACAGRKYQATEFEGTPPGIVLRSIDFRG</sequence>
<reference evidence="1 2" key="1">
    <citation type="submission" date="2019-12" db="EMBL/GenBank/DDBJ databases">
        <title>Draft genome sequences Bradyrhizobium cajani AMBPC1010, Bradyrhizobium pachyrhizi AMBPC1040 and Bradyrhizobium yuanmingense ALSPC3051, three plant growth promoting strains isolated from nodules of Cajanus cajan L. in Dominican Republic.</title>
        <authorList>
            <person name="Flores-Felix J.D."/>
            <person name="Araujo J."/>
            <person name="Diaz-Alcantara C."/>
            <person name="Gonzalez-Andres F."/>
            <person name="Velazquez E."/>
        </authorList>
    </citation>
    <scope>NUCLEOTIDE SEQUENCE [LARGE SCALE GENOMIC DNA]</scope>
    <source>
        <strain evidence="1 2">1010</strain>
    </source>
</reference>
<dbReference type="Proteomes" id="UP000449969">
    <property type="component" value="Unassembled WGS sequence"/>
</dbReference>
<organism evidence="1 2">
    <name type="scientific">Bradyrhizobium cajani</name>
    <dbReference type="NCBI Taxonomy" id="1928661"/>
    <lineage>
        <taxon>Bacteria</taxon>
        <taxon>Pseudomonadati</taxon>
        <taxon>Pseudomonadota</taxon>
        <taxon>Alphaproteobacteria</taxon>
        <taxon>Hyphomicrobiales</taxon>
        <taxon>Nitrobacteraceae</taxon>
        <taxon>Bradyrhizobium</taxon>
    </lineage>
</organism>
<dbReference type="EMBL" id="WQNE01000046">
    <property type="protein sequence ID" value="MVT78108.1"/>
    <property type="molecule type" value="Genomic_DNA"/>
</dbReference>
<protein>
    <submittedName>
        <fullName evidence="1">DUF1488 family protein</fullName>
    </submittedName>
</protein>
<name>A0A844TGL1_9BRAD</name>
<proteinExistence type="predicted"/>
<keyword evidence="2" id="KW-1185">Reference proteome</keyword>
<gene>
    <name evidence="1" type="ORF">GPL20_34550</name>
</gene>
<dbReference type="InterPro" id="IPR009962">
    <property type="entry name" value="DUF1488"/>
</dbReference>
<dbReference type="AlphaFoldDB" id="A0A844TGL1"/>
<dbReference type="SUPFAM" id="SSF160272">
    <property type="entry name" value="Shew3726-like"/>
    <property type="match status" value="1"/>
</dbReference>
<accession>A0A844TGL1</accession>
<dbReference type="InterPro" id="IPR036692">
    <property type="entry name" value="Shew3726-like_sf"/>
</dbReference>
<evidence type="ECO:0000313" key="1">
    <source>
        <dbReference type="EMBL" id="MVT78108.1"/>
    </source>
</evidence>
<evidence type="ECO:0000313" key="2">
    <source>
        <dbReference type="Proteomes" id="UP000449969"/>
    </source>
</evidence>